<keyword evidence="4 6" id="KW-0378">Hydrolase</keyword>
<dbReference type="EMBL" id="JAVRFA010000055">
    <property type="protein sequence ID" value="MDT0398700.1"/>
    <property type="molecule type" value="Genomic_DNA"/>
</dbReference>
<evidence type="ECO:0000256" key="3">
    <source>
        <dbReference type="ARBA" id="ARBA00022723"/>
    </source>
</evidence>
<evidence type="ECO:0000256" key="4">
    <source>
        <dbReference type="ARBA" id="ARBA00022801"/>
    </source>
</evidence>
<keyword evidence="1 6" id="KW-1277">Toxin-antitoxin system</keyword>
<sequence>MTVLVADTSGLFSLFDADAPEHAACRKAVSTASHLVVTPLVLAELDYLLTARVGPDAAHAALSHVRDRVAVRRYAVPEIEPHLSTALVTMRRYPQIGLTDTMNVVMAAEYHTDAILTLDRRHFRMVRPLTGHTAFQLWPDDFQ</sequence>
<dbReference type="Pfam" id="PF01850">
    <property type="entry name" value="PIN"/>
    <property type="match status" value="1"/>
</dbReference>
<proteinExistence type="inferred from homology"/>
<evidence type="ECO:0000256" key="6">
    <source>
        <dbReference type="HAMAP-Rule" id="MF_00265"/>
    </source>
</evidence>
<name>A0ABU2Q6T8_9ACTN</name>
<keyword evidence="2 6" id="KW-0540">Nuclease</keyword>
<evidence type="ECO:0000256" key="1">
    <source>
        <dbReference type="ARBA" id="ARBA00022649"/>
    </source>
</evidence>
<feature type="binding site" evidence="6">
    <location>
        <position position="7"/>
    </location>
    <ligand>
        <name>Mg(2+)</name>
        <dbReference type="ChEBI" id="CHEBI:18420"/>
    </ligand>
</feature>
<keyword evidence="5 6" id="KW-0460">Magnesium</keyword>
<dbReference type="Proteomes" id="UP001183881">
    <property type="component" value="Unassembled WGS sequence"/>
</dbReference>
<gene>
    <name evidence="6" type="primary">vapC</name>
    <name evidence="8" type="ORF">RM705_28990</name>
</gene>
<dbReference type="HAMAP" id="MF_00265">
    <property type="entry name" value="VapC_Nob1"/>
    <property type="match status" value="1"/>
</dbReference>
<evidence type="ECO:0000256" key="5">
    <source>
        <dbReference type="ARBA" id="ARBA00022842"/>
    </source>
</evidence>
<dbReference type="SUPFAM" id="SSF88723">
    <property type="entry name" value="PIN domain-like"/>
    <property type="match status" value="1"/>
</dbReference>
<keyword evidence="9" id="KW-1185">Reference proteome</keyword>
<dbReference type="InterPro" id="IPR002716">
    <property type="entry name" value="PIN_dom"/>
</dbReference>
<comment type="similarity">
    <text evidence="6">Belongs to the PINc/VapC protein family.</text>
</comment>
<evidence type="ECO:0000313" key="8">
    <source>
        <dbReference type="EMBL" id="MDT0398700.1"/>
    </source>
</evidence>
<keyword evidence="6" id="KW-0800">Toxin</keyword>
<dbReference type="RefSeq" id="WP_311647756.1">
    <property type="nucleotide sequence ID" value="NZ_JAVRFA010000055.1"/>
</dbReference>
<protein>
    <recommendedName>
        <fullName evidence="6">Ribonuclease VapC</fullName>
        <shortName evidence="6">RNase VapC</shortName>
        <ecNumber evidence="6">3.1.-.-</ecNumber>
    </recommendedName>
    <alternativeName>
        <fullName evidence="6">Toxin VapC</fullName>
    </alternativeName>
</protein>
<keyword evidence="3 6" id="KW-0479">Metal-binding</keyword>
<feature type="domain" description="PIN" evidence="7">
    <location>
        <begin position="5"/>
        <end position="124"/>
    </location>
</feature>
<dbReference type="EC" id="3.1.-.-" evidence="6"/>
<evidence type="ECO:0000256" key="2">
    <source>
        <dbReference type="ARBA" id="ARBA00022722"/>
    </source>
</evidence>
<organism evidence="8 9">
    <name type="scientific">Streptomyces edwardsiae</name>
    <dbReference type="NCBI Taxonomy" id="3075527"/>
    <lineage>
        <taxon>Bacteria</taxon>
        <taxon>Bacillati</taxon>
        <taxon>Actinomycetota</taxon>
        <taxon>Actinomycetes</taxon>
        <taxon>Kitasatosporales</taxon>
        <taxon>Streptomycetaceae</taxon>
        <taxon>Streptomyces</taxon>
    </lineage>
</organism>
<accession>A0ABU2Q6T8</accession>
<dbReference type="InterPro" id="IPR029060">
    <property type="entry name" value="PIN-like_dom_sf"/>
</dbReference>
<feature type="binding site" evidence="6">
    <location>
        <position position="100"/>
    </location>
    <ligand>
        <name>Mg(2+)</name>
        <dbReference type="ChEBI" id="CHEBI:18420"/>
    </ligand>
</feature>
<comment type="caution">
    <text evidence="8">The sequence shown here is derived from an EMBL/GenBank/DDBJ whole genome shotgun (WGS) entry which is preliminary data.</text>
</comment>
<dbReference type="InterPro" id="IPR022907">
    <property type="entry name" value="VapC_family"/>
</dbReference>
<dbReference type="Gene3D" id="3.40.50.1010">
    <property type="entry name" value="5'-nuclease"/>
    <property type="match status" value="1"/>
</dbReference>
<comment type="function">
    <text evidence="6">Toxic component of a toxin-antitoxin (TA) system. An RNase.</text>
</comment>
<evidence type="ECO:0000313" key="9">
    <source>
        <dbReference type="Proteomes" id="UP001183881"/>
    </source>
</evidence>
<comment type="cofactor">
    <cofactor evidence="6">
        <name>Mg(2+)</name>
        <dbReference type="ChEBI" id="CHEBI:18420"/>
    </cofactor>
</comment>
<evidence type="ECO:0000259" key="7">
    <source>
        <dbReference type="Pfam" id="PF01850"/>
    </source>
</evidence>
<reference evidence="9" key="1">
    <citation type="submission" date="2023-07" db="EMBL/GenBank/DDBJ databases">
        <title>30 novel species of actinomycetes from the DSMZ collection.</title>
        <authorList>
            <person name="Nouioui I."/>
        </authorList>
    </citation>
    <scope>NUCLEOTIDE SEQUENCE [LARGE SCALE GENOMIC DNA]</scope>
    <source>
        <strain evidence="9">DSM 41636</strain>
    </source>
</reference>